<gene>
    <name evidence="2" type="ORF">AWRI3580_g1091</name>
</gene>
<dbReference type="VEuPathDB" id="FungiDB:AWRI3580_g1091"/>
<proteinExistence type="predicted"/>
<evidence type="ECO:0000256" key="1">
    <source>
        <dbReference type="SAM" id="MobiDB-lite"/>
    </source>
</evidence>
<dbReference type="Proteomes" id="UP000095358">
    <property type="component" value="Unassembled WGS sequence"/>
</dbReference>
<evidence type="ECO:0000313" key="3">
    <source>
        <dbReference type="Proteomes" id="UP000095358"/>
    </source>
</evidence>
<dbReference type="SUPFAM" id="SSF50182">
    <property type="entry name" value="Sm-like ribonucleoproteins"/>
    <property type="match status" value="1"/>
</dbReference>
<name>A0A1E5RTS8_HANUV</name>
<dbReference type="InterPro" id="IPR010920">
    <property type="entry name" value="LSM_dom_sf"/>
</dbReference>
<evidence type="ECO:0000313" key="2">
    <source>
        <dbReference type="EMBL" id="OEJ90320.1"/>
    </source>
</evidence>
<protein>
    <submittedName>
        <fullName evidence="2">Uncharacterized protein</fullName>
    </submittedName>
</protein>
<dbReference type="EMBL" id="LPNN01000003">
    <property type="protein sequence ID" value="OEJ90320.1"/>
    <property type="molecule type" value="Genomic_DNA"/>
</dbReference>
<feature type="compositionally biased region" description="Basic and acidic residues" evidence="1">
    <location>
        <begin position="120"/>
        <end position="133"/>
    </location>
</feature>
<dbReference type="OrthoDB" id="3973278at2759"/>
<keyword evidence="3" id="KW-1185">Reference proteome</keyword>
<accession>A0A1E5RTS8</accession>
<feature type="region of interest" description="Disordered" evidence="1">
    <location>
        <begin position="120"/>
        <end position="144"/>
    </location>
</feature>
<sequence length="144" mass="16766">MNNNKQVVIKSHSKIPVKILTESINYPVSVVTIKNKHNKGTLKSVVNNTLNVKVDDKIIKGNDIKYIVLPDIMRFNPLLNEVLEYDNSKIRTKKTNSKKKNKKKEDKVDVKDREIKALMKELDKRENRKRQIEDEAQGTKKQKL</sequence>
<organism evidence="2 3">
    <name type="scientific">Hanseniaspora uvarum</name>
    <name type="common">Yeast</name>
    <name type="synonym">Kloeckera apiculata</name>
    <dbReference type="NCBI Taxonomy" id="29833"/>
    <lineage>
        <taxon>Eukaryota</taxon>
        <taxon>Fungi</taxon>
        <taxon>Dikarya</taxon>
        <taxon>Ascomycota</taxon>
        <taxon>Saccharomycotina</taxon>
        <taxon>Saccharomycetes</taxon>
        <taxon>Saccharomycodales</taxon>
        <taxon>Saccharomycodaceae</taxon>
        <taxon>Hanseniaspora</taxon>
    </lineage>
</organism>
<comment type="caution">
    <text evidence="2">The sequence shown here is derived from an EMBL/GenBank/DDBJ whole genome shotgun (WGS) entry which is preliminary data.</text>
</comment>
<reference evidence="3" key="1">
    <citation type="journal article" date="2016" name="Genome Announc.">
        <title>Genome sequences of three species of Hanseniaspora isolated from spontaneous wine fermentations.</title>
        <authorList>
            <person name="Sternes P.R."/>
            <person name="Lee D."/>
            <person name="Kutyna D.R."/>
            <person name="Borneman A.R."/>
        </authorList>
    </citation>
    <scope>NUCLEOTIDE SEQUENCE [LARGE SCALE GENOMIC DNA]</scope>
    <source>
        <strain evidence="3">AWRI3580</strain>
    </source>
</reference>
<dbReference type="AlphaFoldDB" id="A0A1E5RTS8"/>